<feature type="compositionally biased region" description="Basic and acidic residues" evidence="1">
    <location>
        <begin position="215"/>
        <end position="228"/>
    </location>
</feature>
<feature type="compositionally biased region" description="Basic and acidic residues" evidence="1">
    <location>
        <begin position="581"/>
        <end position="704"/>
    </location>
</feature>
<name>A0AAN6JXS7_9PEZI</name>
<feature type="region of interest" description="Disordered" evidence="1">
    <location>
        <begin position="211"/>
        <end position="243"/>
    </location>
</feature>
<feature type="compositionally biased region" description="Basic and acidic residues" evidence="1">
    <location>
        <begin position="821"/>
        <end position="830"/>
    </location>
</feature>
<feature type="compositionally biased region" description="Polar residues" evidence="1">
    <location>
        <begin position="435"/>
        <end position="444"/>
    </location>
</feature>
<proteinExistence type="predicted"/>
<feature type="compositionally biased region" description="Polar residues" evidence="1">
    <location>
        <begin position="341"/>
        <end position="352"/>
    </location>
</feature>
<evidence type="ECO:0000256" key="1">
    <source>
        <dbReference type="SAM" id="MobiDB-lite"/>
    </source>
</evidence>
<dbReference type="EMBL" id="JAUJLE010000571">
    <property type="protein sequence ID" value="KAK0953097.1"/>
    <property type="molecule type" value="Genomic_DNA"/>
</dbReference>
<feature type="compositionally biased region" description="Basic and acidic residues" evidence="1">
    <location>
        <begin position="769"/>
        <end position="791"/>
    </location>
</feature>
<comment type="caution">
    <text evidence="2">The sequence shown here is derived from an EMBL/GenBank/DDBJ whole genome shotgun (WGS) entry which is preliminary data.</text>
</comment>
<feature type="compositionally biased region" description="Polar residues" evidence="1">
    <location>
        <begin position="8"/>
        <end position="22"/>
    </location>
</feature>
<feature type="compositionally biased region" description="Polar residues" evidence="1">
    <location>
        <begin position="488"/>
        <end position="503"/>
    </location>
</feature>
<feature type="region of interest" description="Disordered" evidence="1">
    <location>
        <begin position="265"/>
        <end position="375"/>
    </location>
</feature>
<feature type="compositionally biased region" description="Basic and acidic residues" evidence="1">
    <location>
        <begin position="504"/>
        <end position="572"/>
    </location>
</feature>
<feature type="region of interest" description="Disordered" evidence="1">
    <location>
        <begin position="435"/>
        <end position="858"/>
    </location>
</feature>
<sequence>MTAMATETLPSHKTSSTNTDNPSLDCCRPLQPIIFGWSSHREESVFTGIEFRQHFDSLKSTGAPPPHNYSSPSIDNCHASYPRSLDFNIRPTMSAAFVERSSMPQPNAYSHAHRLPATRQSSWDFMSLLQEQPNNTISKTAIDDSEKIGSDIVVVAAPSRRKDWPKPRTTNNVGVLQDLKDRNRPLAGARMIESTAAAHKKRSVAEMLGYSEQPSSKDVKRPKLDSGRAGETLLTHGSRPKQNRGVTMARKPIELIVLDDEDAKIPSPEWRRHPPFTRNDPVKPNVKSGLDGKPGAMASGPFIIDDSSSDEEGGRPAGKKPTLPKKQATPSEQPPTARPGSATSSESVQAQKLAQRLASKRMREEVEERRLGLHSSRTSSIALVTPEVQSGSQLWATGQNVGAAKEQQQAQDAQGAKVEMRVGKAEVIVVLNSPNTSRSSNCVGQQHAERFPPKSATAQANVAPNTYRETAKIGTNLSEAPTRAEATGVQTPPHSHTAEQTGKAQREPERRGREMAEAEAEREAQAMREVDARIESEARAREAEAKKREANAQKQDTMRQEVQVRRDAEAKRQRLQMQMEVEARRKQALNDEDEVSKKVARETESQAMREVDARIEVEARERKAEEMKEEDLRRQTEKRKEVLRQQLGAKRDAEAKWEQRLRDEEEGKKRAKEREVRKRLEAEEAKKAGDEARRKQQEVRDAMAKRLAAPSLLTPSSPLDRRAGYSVPQSSLATREGATAPESSAAPTNAKALGKPEAASVSTAIGDADSSKQERIRALKERNARYQHDAEASNSSSSRDPERRYAEPGPQGQTSGSPASWHHDTRHEPGQSRQDNFAPLHVNSAFPRPSNGSNDRRLHKITPADVTMLKLKHSGLPWNDICIALRKAEGIQETTSALAKRWTQLRSMLTSSDPSMPLLELDNRVEDVTVDQLRDLVQSSARSNDGYSVTLGDITACDVKLLQWHSDCLTFGDMVPLYEHAAGIRRSHDSLNRRFKMVKAAIEGLNISASQLDQVASGDVAARTRLNSAVNGRIRATVESPVFRDANSTSGNSRPLKTIGEITQFDIAVVRRRESGMTFSAILPIYQHQSGFTFGESSLRRRHAAVRTAIEQHRVDEALLNRVVAGDVAAKKELNRLVYGTWPVPQAKATPVRPRAVPNSGPIWQSSGATSACNAVFDLSFETSSTRSTRERSNSPSDSKPSTAATSFDADEEPSHRSTTAGKTMNAAAYERYLDAALAELHKPGSDDEEEPEEKLTEEDLCHFAYSVQRREVSKEELDEGVELDELQWVDCGRPFTDLHRANTEANRQSAMSNDPDTLAALIEGGSLVRDRDENGLVFATHSTKHAGTVEVRVERRLRTFKRGVRPRLDGGLVSCVVFSVRERTVKVEDHQDVDVDKELFGGDEPRRTLLADIQVEEATYSTLELANDFAIKHFVKMAFRSASRNLDQRSLEEAQMRKGLLEELDEEGSDGMFRRTVEVEKGKEKTEVEVSITKGPFRGPRNML</sequence>
<gene>
    <name evidence="2" type="ORF">LTR91_024026</name>
</gene>
<dbReference type="Proteomes" id="UP001175353">
    <property type="component" value="Unassembled WGS sequence"/>
</dbReference>
<feature type="compositionally biased region" description="Basic and acidic residues" evidence="1">
    <location>
        <begin position="361"/>
        <end position="371"/>
    </location>
</feature>
<organism evidence="2 3">
    <name type="scientific">Friedmanniomyces endolithicus</name>
    <dbReference type="NCBI Taxonomy" id="329885"/>
    <lineage>
        <taxon>Eukaryota</taxon>
        <taxon>Fungi</taxon>
        <taxon>Dikarya</taxon>
        <taxon>Ascomycota</taxon>
        <taxon>Pezizomycotina</taxon>
        <taxon>Dothideomycetes</taxon>
        <taxon>Dothideomycetidae</taxon>
        <taxon>Mycosphaerellales</taxon>
        <taxon>Teratosphaeriaceae</taxon>
        <taxon>Friedmanniomyces</taxon>
    </lineage>
</organism>
<keyword evidence="3" id="KW-1185">Reference proteome</keyword>
<reference evidence="2" key="1">
    <citation type="submission" date="2023-06" db="EMBL/GenBank/DDBJ databases">
        <title>Black Yeasts Isolated from many extreme environments.</title>
        <authorList>
            <person name="Coleine C."/>
            <person name="Stajich J.E."/>
            <person name="Selbmann L."/>
        </authorList>
    </citation>
    <scope>NUCLEOTIDE SEQUENCE</scope>
    <source>
        <strain evidence="2">CCFEE 5200</strain>
    </source>
</reference>
<accession>A0AAN6JXS7</accession>
<feature type="region of interest" description="Disordered" evidence="1">
    <location>
        <begin position="1"/>
        <end position="23"/>
    </location>
</feature>
<feature type="compositionally biased region" description="Polar residues" evidence="1">
    <location>
        <begin position="456"/>
        <end position="479"/>
    </location>
</feature>
<protein>
    <submittedName>
        <fullName evidence="2">Uncharacterized protein</fullName>
    </submittedName>
</protein>
<feature type="region of interest" description="Disordered" evidence="1">
    <location>
        <begin position="1184"/>
        <end position="1223"/>
    </location>
</feature>
<evidence type="ECO:0000313" key="3">
    <source>
        <dbReference type="Proteomes" id="UP001175353"/>
    </source>
</evidence>
<evidence type="ECO:0000313" key="2">
    <source>
        <dbReference type="EMBL" id="KAK0953097.1"/>
    </source>
</evidence>